<dbReference type="InterPro" id="IPR013094">
    <property type="entry name" value="AB_hydrolase_3"/>
</dbReference>
<dbReference type="PANTHER" id="PTHR23024">
    <property type="entry name" value="ARYLACETAMIDE DEACETYLASE"/>
    <property type="match status" value="1"/>
</dbReference>
<dbReference type="SUPFAM" id="SSF53474">
    <property type="entry name" value="alpha/beta-Hydrolases"/>
    <property type="match status" value="1"/>
</dbReference>
<dbReference type="eggNOG" id="KOG1515">
    <property type="taxonomic scope" value="Eukaryota"/>
</dbReference>
<feature type="domain" description="Alpha/beta hydrolase fold-3" evidence="2">
    <location>
        <begin position="90"/>
        <end position="306"/>
    </location>
</feature>
<dbReference type="GO" id="GO:0052689">
    <property type="term" value="F:carboxylic ester hydrolase activity"/>
    <property type="evidence" value="ECO:0007669"/>
    <property type="project" value="TreeGrafter"/>
</dbReference>
<gene>
    <name evidence="4" type="primary">LOC103503173</name>
</gene>
<dbReference type="GeneID" id="103503173"/>
<dbReference type="InParanoid" id="A0A1S3CP43"/>
<organism evidence="3 4">
    <name type="scientific">Cucumis melo</name>
    <name type="common">Muskmelon</name>
    <dbReference type="NCBI Taxonomy" id="3656"/>
    <lineage>
        <taxon>Eukaryota</taxon>
        <taxon>Viridiplantae</taxon>
        <taxon>Streptophyta</taxon>
        <taxon>Embryophyta</taxon>
        <taxon>Tracheophyta</taxon>
        <taxon>Spermatophyta</taxon>
        <taxon>Magnoliopsida</taxon>
        <taxon>eudicotyledons</taxon>
        <taxon>Gunneridae</taxon>
        <taxon>Pentapetalae</taxon>
        <taxon>rosids</taxon>
        <taxon>fabids</taxon>
        <taxon>Cucurbitales</taxon>
        <taxon>Cucurbitaceae</taxon>
        <taxon>Benincaseae</taxon>
        <taxon>Cucumis</taxon>
    </lineage>
</organism>
<dbReference type="InterPro" id="IPR050466">
    <property type="entry name" value="Carboxylest/Gibb_receptor"/>
</dbReference>
<dbReference type="Proteomes" id="UP001652600">
    <property type="component" value="Chromosome 3"/>
</dbReference>
<protein>
    <submittedName>
        <fullName evidence="4">Probable carboxylesterase 18</fullName>
    </submittedName>
</protein>
<proteinExistence type="inferred from homology"/>
<dbReference type="AlphaFoldDB" id="A0A1S3CP43"/>
<name>A0A1S3CP43_CUCME</name>
<accession>A0A1S3CP43</accession>
<comment type="similarity">
    <text evidence="1">Belongs to the 'GDXG' lipolytic enzyme family.</text>
</comment>
<dbReference type="RefSeq" id="XP_008465547.1">
    <property type="nucleotide sequence ID" value="XM_008467325.3"/>
</dbReference>
<sequence>MASSLPKHSCNRWKRKLSNLISSILFRLVFRPDFTINRCLLRLLDRKIPPSTTRGVAASDMNIDSSSSHDLWIRVYNPLTFFNSDSLPVIVYFHGGGFAYGSADSKPIDTLCRDFAREIRAIVISVNYRLAPEHRFPSQFDDGFHVLKAMDEGVIFETLPENADLRRCFIAGESAGGNIAHHVTVRAVECELKRLKIVGMILIQPFLGGEERRDSEIRFGRGYGLTVEMADWFWKAWLPVGSNRDHPAANVVRSSIWGVKLPPAVVVIGGLDLLRDRQKEYVEWLRKLGEEEVLVVDYPSGIHGFCWNSDLPE</sequence>
<dbReference type="InterPro" id="IPR029058">
    <property type="entry name" value="AB_hydrolase_fold"/>
</dbReference>
<reference evidence="4" key="1">
    <citation type="submission" date="2025-08" db="UniProtKB">
        <authorList>
            <consortium name="RefSeq"/>
        </authorList>
    </citation>
    <scope>IDENTIFICATION</scope>
    <source>
        <tissue evidence="4">Stem</tissue>
    </source>
</reference>
<dbReference type="OrthoDB" id="408631at2759"/>
<dbReference type="PANTHER" id="PTHR23024:SF609">
    <property type="entry name" value="CARBOXYLESTERASE 18-RELATED"/>
    <property type="match status" value="1"/>
</dbReference>
<dbReference type="KEGG" id="cmo:103503173"/>
<evidence type="ECO:0000313" key="3">
    <source>
        <dbReference type="Proteomes" id="UP001652600"/>
    </source>
</evidence>
<evidence type="ECO:0000259" key="2">
    <source>
        <dbReference type="Pfam" id="PF07859"/>
    </source>
</evidence>
<dbReference type="SMR" id="A0A1S3CP43"/>
<dbReference type="GO" id="GO:0009860">
    <property type="term" value="P:pollen tube growth"/>
    <property type="evidence" value="ECO:0007669"/>
    <property type="project" value="TreeGrafter"/>
</dbReference>
<dbReference type="Gene3D" id="3.40.50.1820">
    <property type="entry name" value="alpha/beta hydrolase"/>
    <property type="match status" value="1"/>
</dbReference>
<dbReference type="Pfam" id="PF07859">
    <property type="entry name" value="Abhydrolase_3"/>
    <property type="match status" value="1"/>
</dbReference>
<evidence type="ECO:0000256" key="1">
    <source>
        <dbReference type="ARBA" id="ARBA00010515"/>
    </source>
</evidence>
<keyword evidence="3" id="KW-1185">Reference proteome</keyword>
<evidence type="ECO:0000313" key="4">
    <source>
        <dbReference type="RefSeq" id="XP_008465547.1"/>
    </source>
</evidence>